<evidence type="ECO:0000256" key="2">
    <source>
        <dbReference type="ARBA" id="ARBA00006824"/>
    </source>
</evidence>
<evidence type="ECO:0000256" key="5">
    <source>
        <dbReference type="ARBA" id="ARBA00023136"/>
    </source>
</evidence>
<dbReference type="OrthoDB" id="430207at2759"/>
<keyword evidence="4 6" id="KW-1133">Transmembrane helix</keyword>
<dbReference type="PANTHER" id="PTHR11266:SF113">
    <property type="entry name" value="MEMBRANE PROTEIN, MPV17_PMP22 FAMILY, PUTATIVE (AFU_ORTHOLOGUE AFUA_1G13840)-RELATED"/>
    <property type="match status" value="1"/>
</dbReference>
<comment type="similarity">
    <text evidence="2 6">Belongs to the peroxisomal membrane protein PXMP2/4 family.</text>
</comment>
<comment type="subcellular location">
    <subcellularLocation>
        <location evidence="1">Membrane</location>
        <topology evidence="1">Multi-pass membrane protein</topology>
    </subcellularLocation>
</comment>
<organism evidence="7 8">
    <name type="scientific">Mycena sanguinolenta</name>
    <dbReference type="NCBI Taxonomy" id="230812"/>
    <lineage>
        <taxon>Eukaryota</taxon>
        <taxon>Fungi</taxon>
        <taxon>Dikarya</taxon>
        <taxon>Basidiomycota</taxon>
        <taxon>Agaricomycotina</taxon>
        <taxon>Agaricomycetes</taxon>
        <taxon>Agaricomycetidae</taxon>
        <taxon>Agaricales</taxon>
        <taxon>Marasmiineae</taxon>
        <taxon>Mycenaceae</taxon>
        <taxon>Mycena</taxon>
    </lineage>
</organism>
<feature type="transmembrane region" description="Helical" evidence="6">
    <location>
        <begin position="107"/>
        <end position="126"/>
    </location>
</feature>
<accession>A0A8H7CSB5</accession>
<dbReference type="Proteomes" id="UP000623467">
    <property type="component" value="Unassembled WGS sequence"/>
</dbReference>
<evidence type="ECO:0000313" key="8">
    <source>
        <dbReference type="Proteomes" id="UP000623467"/>
    </source>
</evidence>
<comment type="caution">
    <text evidence="7">The sequence shown here is derived from an EMBL/GenBank/DDBJ whole genome shotgun (WGS) entry which is preliminary data.</text>
</comment>
<keyword evidence="8" id="KW-1185">Reference proteome</keyword>
<protein>
    <recommendedName>
        <fullName evidence="9">Protein SYM1</fullName>
    </recommendedName>
</protein>
<evidence type="ECO:0008006" key="9">
    <source>
        <dbReference type="Google" id="ProtNLM"/>
    </source>
</evidence>
<dbReference type="Pfam" id="PF04117">
    <property type="entry name" value="Mpv17_PMP22"/>
    <property type="match status" value="1"/>
</dbReference>
<reference evidence="7" key="1">
    <citation type="submission" date="2020-05" db="EMBL/GenBank/DDBJ databases">
        <title>Mycena genomes resolve the evolution of fungal bioluminescence.</title>
        <authorList>
            <person name="Tsai I.J."/>
        </authorList>
    </citation>
    <scope>NUCLEOTIDE SEQUENCE</scope>
    <source>
        <strain evidence="7">160909Yilan</strain>
    </source>
</reference>
<evidence type="ECO:0000256" key="6">
    <source>
        <dbReference type="RuleBase" id="RU363053"/>
    </source>
</evidence>
<evidence type="ECO:0000256" key="3">
    <source>
        <dbReference type="ARBA" id="ARBA00022692"/>
    </source>
</evidence>
<dbReference type="GO" id="GO:0005739">
    <property type="term" value="C:mitochondrion"/>
    <property type="evidence" value="ECO:0007669"/>
    <property type="project" value="TreeGrafter"/>
</dbReference>
<evidence type="ECO:0000256" key="1">
    <source>
        <dbReference type="ARBA" id="ARBA00004141"/>
    </source>
</evidence>
<keyword evidence="3 6" id="KW-0812">Transmembrane</keyword>
<evidence type="ECO:0000256" key="4">
    <source>
        <dbReference type="ARBA" id="ARBA00022989"/>
    </source>
</evidence>
<dbReference type="GO" id="GO:0016020">
    <property type="term" value="C:membrane"/>
    <property type="evidence" value="ECO:0007669"/>
    <property type="project" value="UniProtKB-SubCell"/>
</dbReference>
<dbReference type="InterPro" id="IPR007248">
    <property type="entry name" value="Mpv17_PMP22"/>
</dbReference>
<gene>
    <name evidence="7" type="ORF">MSAN_01873200</name>
</gene>
<proteinExistence type="inferred from homology"/>
<feature type="transmembrane region" description="Helical" evidence="6">
    <location>
        <begin position="46"/>
        <end position="67"/>
    </location>
</feature>
<keyword evidence="5 6" id="KW-0472">Membrane</keyword>
<name>A0A8H7CSB5_9AGAR</name>
<sequence length="142" mass="16044">MPRTIRALTIGGFAAIPSFHWFNLLARSFASLPRWSGLAARVATHQVVFAPVFNTYFFFSQAVLSGATVAEGIERVRTALYTSLVNSVRVWPPIMFINFAFVPRELWSVMPGFVAVGWQCYLSFLNQRAARLLEDRKQEVQA</sequence>
<dbReference type="AlphaFoldDB" id="A0A8H7CSB5"/>
<dbReference type="PANTHER" id="PTHR11266">
    <property type="entry name" value="PEROXISOMAL MEMBRANE PROTEIN 2, PXMP2 MPV17"/>
    <property type="match status" value="1"/>
</dbReference>
<feature type="transmembrane region" description="Helical" evidence="6">
    <location>
        <begin position="79"/>
        <end position="101"/>
    </location>
</feature>
<feature type="transmembrane region" description="Helical" evidence="6">
    <location>
        <begin position="7"/>
        <end position="26"/>
    </location>
</feature>
<dbReference type="EMBL" id="JACAZH010000019">
    <property type="protein sequence ID" value="KAF7346452.1"/>
    <property type="molecule type" value="Genomic_DNA"/>
</dbReference>
<evidence type="ECO:0000313" key="7">
    <source>
        <dbReference type="EMBL" id="KAF7346452.1"/>
    </source>
</evidence>